<comment type="caution">
    <text evidence="1">The sequence shown here is derived from an EMBL/GenBank/DDBJ whole genome shotgun (WGS) entry which is preliminary data.</text>
</comment>
<evidence type="ECO:0000313" key="2">
    <source>
        <dbReference type="Proteomes" id="UP001180020"/>
    </source>
</evidence>
<dbReference type="Gene3D" id="1.25.40.10">
    <property type="entry name" value="Tetratricopeptide repeat domain"/>
    <property type="match status" value="1"/>
</dbReference>
<evidence type="ECO:0008006" key="3">
    <source>
        <dbReference type="Google" id="ProtNLM"/>
    </source>
</evidence>
<dbReference type="EMBL" id="JAUJYO010000020">
    <property type="protein sequence ID" value="KAK1285594.1"/>
    <property type="molecule type" value="Genomic_DNA"/>
</dbReference>
<evidence type="ECO:0000313" key="1">
    <source>
        <dbReference type="EMBL" id="KAK1285594.1"/>
    </source>
</evidence>
<name>A0AAV9CAI4_ACOCL</name>
<accession>A0AAV9CAI4</accession>
<proteinExistence type="predicted"/>
<reference evidence="1" key="2">
    <citation type="submission" date="2023-06" db="EMBL/GenBank/DDBJ databases">
        <authorList>
            <person name="Ma L."/>
            <person name="Liu K.-W."/>
            <person name="Li Z."/>
            <person name="Hsiao Y.-Y."/>
            <person name="Qi Y."/>
            <person name="Fu T."/>
            <person name="Tang G."/>
            <person name="Zhang D."/>
            <person name="Sun W.-H."/>
            <person name="Liu D.-K."/>
            <person name="Li Y."/>
            <person name="Chen G.-Z."/>
            <person name="Liu X.-D."/>
            <person name="Liao X.-Y."/>
            <person name="Jiang Y.-T."/>
            <person name="Yu X."/>
            <person name="Hao Y."/>
            <person name="Huang J."/>
            <person name="Zhao X.-W."/>
            <person name="Ke S."/>
            <person name="Chen Y.-Y."/>
            <person name="Wu W.-L."/>
            <person name="Hsu J.-L."/>
            <person name="Lin Y.-F."/>
            <person name="Huang M.-D."/>
            <person name="Li C.-Y."/>
            <person name="Huang L."/>
            <person name="Wang Z.-W."/>
            <person name="Zhao X."/>
            <person name="Zhong W.-Y."/>
            <person name="Peng D.-H."/>
            <person name="Ahmad S."/>
            <person name="Lan S."/>
            <person name="Zhang J.-S."/>
            <person name="Tsai W.-C."/>
            <person name="Van De Peer Y."/>
            <person name="Liu Z.-J."/>
        </authorList>
    </citation>
    <scope>NUCLEOTIDE SEQUENCE</scope>
    <source>
        <strain evidence="1">CP</strain>
        <tissue evidence="1">Leaves</tissue>
    </source>
</reference>
<dbReference type="AlphaFoldDB" id="A0AAV9CAI4"/>
<reference evidence="1" key="1">
    <citation type="journal article" date="2023" name="Nat. Commun.">
        <title>Diploid and tetraploid genomes of Acorus and the evolution of monocots.</title>
        <authorList>
            <person name="Ma L."/>
            <person name="Liu K.W."/>
            <person name="Li Z."/>
            <person name="Hsiao Y.Y."/>
            <person name="Qi Y."/>
            <person name="Fu T."/>
            <person name="Tang G.D."/>
            <person name="Zhang D."/>
            <person name="Sun W.H."/>
            <person name="Liu D.K."/>
            <person name="Li Y."/>
            <person name="Chen G.Z."/>
            <person name="Liu X.D."/>
            <person name="Liao X.Y."/>
            <person name="Jiang Y.T."/>
            <person name="Yu X."/>
            <person name="Hao Y."/>
            <person name="Huang J."/>
            <person name="Zhao X.W."/>
            <person name="Ke S."/>
            <person name="Chen Y.Y."/>
            <person name="Wu W.L."/>
            <person name="Hsu J.L."/>
            <person name="Lin Y.F."/>
            <person name="Huang M.D."/>
            <person name="Li C.Y."/>
            <person name="Huang L."/>
            <person name="Wang Z.W."/>
            <person name="Zhao X."/>
            <person name="Zhong W.Y."/>
            <person name="Peng D.H."/>
            <person name="Ahmad S."/>
            <person name="Lan S."/>
            <person name="Zhang J.S."/>
            <person name="Tsai W.C."/>
            <person name="Van de Peer Y."/>
            <person name="Liu Z.J."/>
        </authorList>
    </citation>
    <scope>NUCLEOTIDE SEQUENCE</scope>
    <source>
        <strain evidence="1">CP</strain>
    </source>
</reference>
<protein>
    <recommendedName>
        <fullName evidence="3">Pentatricopeptide repeat-containing protein</fullName>
    </recommendedName>
</protein>
<keyword evidence="2" id="KW-1185">Reference proteome</keyword>
<organism evidence="1 2">
    <name type="scientific">Acorus calamus</name>
    <name type="common">Sweet flag</name>
    <dbReference type="NCBI Taxonomy" id="4465"/>
    <lineage>
        <taxon>Eukaryota</taxon>
        <taxon>Viridiplantae</taxon>
        <taxon>Streptophyta</taxon>
        <taxon>Embryophyta</taxon>
        <taxon>Tracheophyta</taxon>
        <taxon>Spermatophyta</taxon>
        <taxon>Magnoliopsida</taxon>
        <taxon>Liliopsida</taxon>
        <taxon>Acoraceae</taxon>
        <taxon>Acorus</taxon>
    </lineage>
</organism>
<gene>
    <name evidence="1" type="ORF">QJS10_CPB20g00201</name>
</gene>
<sequence length="131" mass="14481">MVVTYAAVGDLEEAIVLFMRMPERNVMSWNPVIDEYARARESQRRGNCLIGCQNGARSLTMSCLRFMLLCPGETGPPSTRYFFASAATVDEVAGVTYGPDLFGELFTRDSKAFTEAVLYGVLMMMSSGRLP</sequence>
<dbReference type="InterPro" id="IPR011990">
    <property type="entry name" value="TPR-like_helical_dom_sf"/>
</dbReference>
<dbReference type="Proteomes" id="UP001180020">
    <property type="component" value="Unassembled WGS sequence"/>
</dbReference>